<dbReference type="RefSeq" id="WP_050022798.1">
    <property type="nucleotide sequence ID" value="NZ_CP009440.1"/>
</dbReference>
<protein>
    <submittedName>
        <fullName evidence="2">FRG domain protein</fullName>
    </submittedName>
</protein>
<evidence type="ECO:0000313" key="3">
    <source>
        <dbReference type="Proteomes" id="UP000031830"/>
    </source>
</evidence>
<sequence>MREVEAEGTLSSITACLNKEAGNFQTTWFRGQPNYEHKLIPSIFRQGSSFRVAYHEQKMFEEFKRRYPDQSDSHKNTYEWLTLMQHYGLPTRLLDWSSNLLVGLYFCCINDPDNDGALFIFDPTHMEDVYKFNDFLEMQVQEKSRNEFFNRIIYKLDHILDGNCKLNGFSIQELRSDLYKRSKFCGLSTDSTASFDSLELKIELPNTQDPDGNLIPYVFSDIKRAFSNIVPFKAPHLNPRIRQQHGYFTFHGGMFIDGDEFIPVGEMEDEMYTGNSLIKLKISKEHKNKLLKELSYAGIKEATLFPEIEYQAREIKMLYSSEINS</sequence>
<gene>
    <name evidence="2" type="ORF">LA55_2082</name>
</gene>
<dbReference type="SMART" id="SM00901">
    <property type="entry name" value="FRG"/>
    <property type="match status" value="1"/>
</dbReference>
<dbReference type="InterPro" id="IPR014966">
    <property type="entry name" value="FRG-dom"/>
</dbReference>
<dbReference type="KEGG" id="fpz:LA55_2082"/>
<dbReference type="OrthoDB" id="9816036at2"/>
<feature type="domain" description="FRG" evidence="1">
    <location>
        <begin position="23"/>
        <end position="119"/>
    </location>
</feature>
<evidence type="ECO:0000259" key="1">
    <source>
        <dbReference type="SMART" id="SM00901"/>
    </source>
</evidence>
<dbReference type="AlphaFoldDB" id="A0A0B6D7Z7"/>
<proteinExistence type="predicted"/>
<evidence type="ECO:0000313" key="2">
    <source>
        <dbReference type="EMBL" id="AJI53778.1"/>
    </source>
</evidence>
<organism evidence="2 3">
    <name type="scientific">Francisella philomiragia</name>
    <dbReference type="NCBI Taxonomy" id="28110"/>
    <lineage>
        <taxon>Bacteria</taxon>
        <taxon>Pseudomonadati</taxon>
        <taxon>Pseudomonadota</taxon>
        <taxon>Gammaproteobacteria</taxon>
        <taxon>Thiotrichales</taxon>
        <taxon>Francisellaceae</taxon>
        <taxon>Francisella</taxon>
    </lineage>
</organism>
<dbReference type="Pfam" id="PF08867">
    <property type="entry name" value="FRG"/>
    <property type="match status" value="1"/>
</dbReference>
<accession>A0A0B6D7Z7</accession>
<dbReference type="Proteomes" id="UP000031830">
    <property type="component" value="Chromosome"/>
</dbReference>
<dbReference type="EMBL" id="CP009440">
    <property type="protein sequence ID" value="AJI53778.1"/>
    <property type="molecule type" value="Genomic_DNA"/>
</dbReference>
<reference evidence="2 3" key="1">
    <citation type="journal article" date="2015" name="Genome Announc.">
        <title>Genome sequencing of 18 francisella strains to aid in assay development and testing.</title>
        <authorList>
            <person name="Johnson S.L."/>
            <person name="Daligault H.E."/>
            <person name="Davenport K.W."/>
            <person name="Coyne S.R."/>
            <person name="Frey K.G."/>
            <person name="Koroleva G.I."/>
            <person name="Broomall S.M."/>
            <person name="Bishop-Lilly K.A."/>
            <person name="Bruce D.C."/>
            <person name="Chertkov O."/>
            <person name="Freitas T."/>
            <person name="Jaissle J."/>
            <person name="Ladner J.T."/>
            <person name="Rosenzweig C.N."/>
            <person name="Gibbons H.S."/>
            <person name="Palacios G.F."/>
            <person name="Redden C.L."/>
            <person name="Xu Y."/>
            <person name="Minogue T.D."/>
            <person name="Chain P.S."/>
        </authorList>
    </citation>
    <scope>NUCLEOTIDE SEQUENCE [LARGE SCALE GENOMIC DNA]</scope>
    <source>
        <strain evidence="2 3">GA01-2794</strain>
    </source>
</reference>
<name>A0A0B6D7Z7_9GAMM</name>